<comment type="caution">
    <text evidence="2">The sequence shown here is derived from an EMBL/GenBank/DDBJ whole genome shotgun (WGS) entry which is preliminary data.</text>
</comment>
<dbReference type="InterPro" id="IPR045851">
    <property type="entry name" value="AMP-bd_C_sf"/>
</dbReference>
<dbReference type="Pfam" id="PF00501">
    <property type="entry name" value="AMP-binding"/>
    <property type="match status" value="1"/>
</dbReference>
<dbReference type="Gene3D" id="3.40.50.12780">
    <property type="entry name" value="N-terminal domain of ligase-like"/>
    <property type="match status" value="1"/>
</dbReference>
<evidence type="ECO:0000259" key="1">
    <source>
        <dbReference type="Pfam" id="PF00501"/>
    </source>
</evidence>
<gene>
    <name evidence="2" type="ORF">Lsai_3454</name>
</gene>
<evidence type="ECO:0000313" key="3">
    <source>
        <dbReference type="Proteomes" id="UP000054621"/>
    </source>
</evidence>
<dbReference type="GO" id="GO:0016874">
    <property type="term" value="F:ligase activity"/>
    <property type="evidence" value="ECO:0007669"/>
    <property type="project" value="UniProtKB-KW"/>
</dbReference>
<dbReference type="PATRIC" id="fig|28087.4.peg.3708"/>
<dbReference type="PANTHER" id="PTHR43767">
    <property type="entry name" value="LONG-CHAIN-FATTY-ACID--COA LIGASE"/>
    <property type="match status" value="1"/>
</dbReference>
<dbReference type="InterPro" id="IPR050237">
    <property type="entry name" value="ATP-dep_AMP-bd_enzyme"/>
</dbReference>
<proteinExistence type="predicted"/>
<dbReference type="InterPro" id="IPR000873">
    <property type="entry name" value="AMP-dep_synth/lig_dom"/>
</dbReference>
<organism evidence="2 3">
    <name type="scientific">Legionella sainthelensi</name>
    <dbReference type="NCBI Taxonomy" id="28087"/>
    <lineage>
        <taxon>Bacteria</taxon>
        <taxon>Pseudomonadati</taxon>
        <taxon>Pseudomonadota</taxon>
        <taxon>Gammaproteobacteria</taxon>
        <taxon>Legionellales</taxon>
        <taxon>Legionellaceae</taxon>
        <taxon>Legionella</taxon>
    </lineage>
</organism>
<accession>A0A0W0YCF2</accession>
<dbReference type="STRING" id="28087.Lsai_3454"/>
<dbReference type="OrthoDB" id="9803968at2"/>
<dbReference type="PANTHER" id="PTHR43767:SF10">
    <property type="entry name" value="SURFACTIN SYNTHASE SUBUNIT 1"/>
    <property type="match status" value="1"/>
</dbReference>
<dbReference type="Gene3D" id="3.30.300.30">
    <property type="match status" value="1"/>
</dbReference>
<protein>
    <submittedName>
        <fullName evidence="2">Acyl CoA ligase</fullName>
    </submittedName>
</protein>
<reference evidence="2 3" key="1">
    <citation type="submission" date="2015-11" db="EMBL/GenBank/DDBJ databases">
        <title>Genomic analysis of 38 Legionella species identifies large and diverse effector repertoires.</title>
        <authorList>
            <person name="Burstein D."/>
            <person name="Amaro F."/>
            <person name="Zusman T."/>
            <person name="Lifshitz Z."/>
            <person name="Cohen O."/>
            <person name="Gilbert J.A."/>
            <person name="Pupko T."/>
            <person name="Shuman H.A."/>
            <person name="Segal G."/>
        </authorList>
    </citation>
    <scope>NUCLEOTIDE SEQUENCE [LARGE SCALE GENOMIC DNA]</scope>
    <source>
        <strain evidence="2 3">Mt.St.Helens-4</strain>
    </source>
</reference>
<dbReference type="InterPro" id="IPR042099">
    <property type="entry name" value="ANL_N_sf"/>
</dbReference>
<dbReference type="RefSeq" id="WP_027272127.1">
    <property type="nucleotide sequence ID" value="NZ_CAAAJE010000031.1"/>
</dbReference>
<feature type="domain" description="AMP-dependent synthetase/ligase" evidence="1">
    <location>
        <begin position="82"/>
        <end position="310"/>
    </location>
</feature>
<dbReference type="EMBL" id="LNYV01000037">
    <property type="protein sequence ID" value="KTD54632.1"/>
    <property type="molecule type" value="Genomic_DNA"/>
</dbReference>
<dbReference type="AlphaFoldDB" id="A0A0W0YCF2"/>
<evidence type="ECO:0000313" key="2">
    <source>
        <dbReference type="EMBL" id="KTD54632.1"/>
    </source>
</evidence>
<name>A0A0W0YCF2_9GAMM</name>
<sequence>MRFLAQNFPHKIALSCEDQDLSFAELTVEIQKMSLRLKKLPPGILVLQARSHPLFVIQLLASLNIGKPVALISHQESDQQKRTILSTNMTINEAGELLELQENNQNQHHPELALVLFTSGSTGQTKAVQLSLNNIIANSHAVIKALEFYKINDQLLFLPLSYSFGLLGQLLPGLIAGIKTQLVTQFTDIKNLLETGIAPQMWSGVPSHWVAITKMAALYPDSTAKIKAVVSAGAPLALHLREHLIQTFPNALVYNNYGLTEASPRVLTYSSNDPLFLKDYAGYPVGDWQVGLSEEHELLIKGSQLMLGYLGDETSSKIKNGWFYTGDLAEILPSGLVSIKGRLDYIVNIGGEKVNLIDIEHQICQFAEIKEAIVLPLADELYGVRLLVCLERGTFSTHKTEQMLTEQFKQYFLPKKFPISVQLLEKLPRNQHGKLDRKALLLSTYKE</sequence>
<keyword evidence="2" id="KW-0436">Ligase</keyword>
<dbReference type="SUPFAM" id="SSF56801">
    <property type="entry name" value="Acetyl-CoA synthetase-like"/>
    <property type="match status" value="1"/>
</dbReference>
<dbReference type="eggNOG" id="COG0318">
    <property type="taxonomic scope" value="Bacteria"/>
</dbReference>
<dbReference type="Proteomes" id="UP000054621">
    <property type="component" value="Unassembled WGS sequence"/>
</dbReference>